<sequence length="257" mass="27334">MKRLCMNGAICLVAILALVGCNRWETYEGKETYTLDASGLDTFIVKQDEGEVTITGVENSDEITVDATFSVLGEEMSEAELFSQENMALQLTSEGSVGSLTGEITRDNKQEQGYLHLNIKVPNDLLLDYRQSDGQLEIFSMKNNIQLQHGAGPLFLEDIEGDVQLTDGAGTATFTNVSGNVTMNKNAGKTTVTQSKGDLSVIAGSGDVVISDHKGDISLRSGSGDVEIESIVGNVTILEDSSGTATISNVTGTITQP</sequence>
<organism evidence="1 2">
    <name type="scientific">Halalkalibacter nanhaiisediminis</name>
    <dbReference type="NCBI Taxonomy" id="688079"/>
    <lineage>
        <taxon>Bacteria</taxon>
        <taxon>Bacillati</taxon>
        <taxon>Bacillota</taxon>
        <taxon>Bacilli</taxon>
        <taxon>Bacillales</taxon>
        <taxon>Bacillaceae</taxon>
        <taxon>Halalkalibacter</taxon>
    </lineage>
</organism>
<evidence type="ECO:0000313" key="2">
    <source>
        <dbReference type="Proteomes" id="UP000315711"/>
    </source>
</evidence>
<name>A0A562QMA1_9BACI</name>
<dbReference type="EMBL" id="VLKZ01000003">
    <property type="protein sequence ID" value="TWI57882.1"/>
    <property type="molecule type" value="Genomic_DNA"/>
</dbReference>
<evidence type="ECO:0000313" key="1">
    <source>
        <dbReference type="EMBL" id="TWI57882.1"/>
    </source>
</evidence>
<dbReference type="OrthoDB" id="2942735at2"/>
<dbReference type="Proteomes" id="UP000315711">
    <property type="component" value="Unassembled WGS sequence"/>
</dbReference>
<dbReference type="PROSITE" id="PS51257">
    <property type="entry name" value="PROKAR_LIPOPROTEIN"/>
    <property type="match status" value="1"/>
</dbReference>
<reference evidence="1 2" key="1">
    <citation type="journal article" date="2015" name="Stand. Genomic Sci.">
        <title>Genomic Encyclopedia of Bacterial and Archaeal Type Strains, Phase III: the genomes of soil and plant-associated and newly described type strains.</title>
        <authorList>
            <person name="Whitman W.B."/>
            <person name="Woyke T."/>
            <person name="Klenk H.P."/>
            <person name="Zhou Y."/>
            <person name="Lilburn T.G."/>
            <person name="Beck B.J."/>
            <person name="De Vos P."/>
            <person name="Vandamme P."/>
            <person name="Eisen J.A."/>
            <person name="Garrity G."/>
            <person name="Hugenholtz P."/>
            <person name="Kyrpides N.C."/>
        </authorList>
    </citation>
    <scope>NUCLEOTIDE SEQUENCE [LARGE SCALE GENOMIC DNA]</scope>
    <source>
        <strain evidence="1 2">CGMCC 1.10116</strain>
    </source>
</reference>
<dbReference type="AlphaFoldDB" id="A0A562QMA1"/>
<accession>A0A562QMA1</accession>
<dbReference type="RefSeq" id="WP_144449571.1">
    <property type="nucleotide sequence ID" value="NZ_VLKZ01000003.1"/>
</dbReference>
<keyword evidence="2" id="KW-1185">Reference proteome</keyword>
<comment type="caution">
    <text evidence="1">The sequence shown here is derived from an EMBL/GenBank/DDBJ whole genome shotgun (WGS) entry which is preliminary data.</text>
</comment>
<gene>
    <name evidence="1" type="ORF">IQ10_01211</name>
</gene>
<evidence type="ECO:0008006" key="3">
    <source>
        <dbReference type="Google" id="ProtNLM"/>
    </source>
</evidence>
<protein>
    <recommendedName>
        <fullName evidence="3">Adhesin</fullName>
    </recommendedName>
</protein>
<proteinExistence type="predicted"/>